<evidence type="ECO:0000256" key="2">
    <source>
        <dbReference type="SAM" id="SignalP"/>
    </source>
</evidence>
<dbReference type="RefSeq" id="WP_010405415.1">
    <property type="nucleotide sequence ID" value="NZ_JAWXXV010000001.1"/>
</dbReference>
<protein>
    <submittedName>
        <fullName evidence="3">YdbL family protein</fullName>
    </submittedName>
</protein>
<keyword evidence="2" id="KW-0732">Signal</keyword>
<feature type="region of interest" description="Disordered" evidence="1">
    <location>
        <begin position="99"/>
        <end position="124"/>
    </location>
</feature>
<sequence length="124" mass="12948">MNRLKISIAMLLLVGGATAALAQRDPAYQAARAAGEVGEQPDGYLGVVGSASPAVRALVNNINIQRKAAYTQQSAASGATVEQFAFTSGCNLILKTAPGEKYKGPDGVWKTRTAAPPERDSRCI</sequence>
<dbReference type="EMBL" id="JAWXXV010000001">
    <property type="protein sequence ID" value="MDX5983256.1"/>
    <property type="molecule type" value="Genomic_DNA"/>
</dbReference>
<keyword evidence="4" id="KW-1185">Reference proteome</keyword>
<reference evidence="3 4" key="1">
    <citation type="submission" date="2023-11" db="EMBL/GenBank/DDBJ databases">
        <title>MicrobeMod: A computational toolkit for identifying prokaryotic methylation and restriction-modification with nanopore sequencing.</title>
        <authorList>
            <person name="Crits-Christoph A."/>
            <person name="Kang S.C."/>
            <person name="Lee H."/>
            <person name="Ostrov N."/>
        </authorList>
    </citation>
    <scope>NUCLEOTIDE SEQUENCE [LARGE SCALE GENOMIC DNA]</scope>
    <source>
        <strain evidence="3 4">ATCC 14820</strain>
    </source>
</reference>
<proteinExistence type="predicted"/>
<dbReference type="Proteomes" id="UP001279660">
    <property type="component" value="Unassembled WGS sequence"/>
</dbReference>
<feature type="chain" id="PRO_5046079556" evidence="2">
    <location>
        <begin position="23"/>
        <end position="124"/>
    </location>
</feature>
<dbReference type="InterPro" id="IPR008309">
    <property type="entry name" value="YdbL"/>
</dbReference>
<feature type="signal peptide" evidence="2">
    <location>
        <begin position="1"/>
        <end position="22"/>
    </location>
</feature>
<name>A0ABU4PGB1_9SPHN</name>
<evidence type="ECO:0000313" key="3">
    <source>
        <dbReference type="EMBL" id="MDX5983256.1"/>
    </source>
</evidence>
<evidence type="ECO:0000313" key="4">
    <source>
        <dbReference type="Proteomes" id="UP001279660"/>
    </source>
</evidence>
<comment type="caution">
    <text evidence="3">The sequence shown here is derived from an EMBL/GenBank/DDBJ whole genome shotgun (WGS) entry which is preliminary data.</text>
</comment>
<gene>
    <name evidence="3" type="ORF">SIL82_03220</name>
</gene>
<organism evidence="3 4">
    <name type="scientific">Sphingomonas echinoides</name>
    <dbReference type="NCBI Taxonomy" id="59803"/>
    <lineage>
        <taxon>Bacteria</taxon>
        <taxon>Pseudomonadati</taxon>
        <taxon>Pseudomonadota</taxon>
        <taxon>Alphaproteobacteria</taxon>
        <taxon>Sphingomonadales</taxon>
        <taxon>Sphingomonadaceae</taxon>
        <taxon>Sphingomonas</taxon>
    </lineage>
</organism>
<accession>A0ABU4PGB1</accession>
<dbReference type="Pfam" id="PF07027">
    <property type="entry name" value="DUF1318"/>
    <property type="match status" value="1"/>
</dbReference>
<evidence type="ECO:0000256" key="1">
    <source>
        <dbReference type="SAM" id="MobiDB-lite"/>
    </source>
</evidence>